<keyword evidence="2" id="KW-0540">Nuclease</keyword>
<comment type="caution">
    <text evidence="2">The sequence shown here is derived from an EMBL/GenBank/DDBJ whole genome shotgun (WGS) entry which is preliminary data.</text>
</comment>
<name>A0ABU3DAT5_9FLAO</name>
<dbReference type="Pfam" id="PF03372">
    <property type="entry name" value="Exo_endo_phos"/>
    <property type="match status" value="1"/>
</dbReference>
<dbReference type="Proteomes" id="UP001262582">
    <property type="component" value="Unassembled WGS sequence"/>
</dbReference>
<keyword evidence="3" id="KW-1185">Reference proteome</keyword>
<dbReference type="EMBL" id="JAVRHK010000028">
    <property type="protein sequence ID" value="MDT0678637.1"/>
    <property type="molecule type" value="Genomic_DNA"/>
</dbReference>
<sequence length="273" mass="29831">MKSLYLIIMGVTFCVTSYSSCLLCGTLRDSGGSKQELRVMSYNIHHANPPSTLDSIDINAIVHTIMAQQPDLVALQEIDADTERSGKGNQAEIIAEKLGMHVFFGKAIDFGGGEYGVAILSKYPLSEGTVYKLPTKAGTGGEARVLATVKIKLPDGKFLRFGSTHLDAQKENTNRLLQISEIAKISSEEELPMIIAGDFNDTPNSEVIAVLDTSFKRTCNDCKPTIPVNDPLHAIDFIAYKPQKNFSIRGHKVINETYASDHLPIVATLKVNF</sequence>
<dbReference type="SUPFAM" id="SSF56219">
    <property type="entry name" value="DNase I-like"/>
    <property type="match status" value="1"/>
</dbReference>
<evidence type="ECO:0000313" key="2">
    <source>
        <dbReference type="EMBL" id="MDT0678637.1"/>
    </source>
</evidence>
<keyword evidence="2" id="KW-0255">Endonuclease</keyword>
<dbReference type="PANTHER" id="PTHR14859">
    <property type="entry name" value="CALCOFLUOR WHITE HYPERSENSITIVE PROTEIN PRECURSOR"/>
    <property type="match status" value="1"/>
</dbReference>
<reference evidence="2 3" key="1">
    <citation type="submission" date="2023-09" db="EMBL/GenBank/DDBJ databases">
        <authorList>
            <person name="Rey-Velasco X."/>
        </authorList>
    </citation>
    <scope>NUCLEOTIDE SEQUENCE [LARGE SCALE GENOMIC DNA]</scope>
    <source>
        <strain evidence="2 3">F117</strain>
    </source>
</reference>
<evidence type="ECO:0000313" key="3">
    <source>
        <dbReference type="Proteomes" id="UP001262582"/>
    </source>
</evidence>
<dbReference type="RefSeq" id="WP_311504971.1">
    <property type="nucleotide sequence ID" value="NZ_JAVRHK010000028.1"/>
</dbReference>
<dbReference type="InterPro" id="IPR005135">
    <property type="entry name" value="Endo/exonuclease/phosphatase"/>
</dbReference>
<accession>A0ABU3DAT5</accession>
<gene>
    <name evidence="2" type="ORF">RM539_18835</name>
</gene>
<evidence type="ECO:0000259" key="1">
    <source>
        <dbReference type="Pfam" id="PF03372"/>
    </source>
</evidence>
<dbReference type="InterPro" id="IPR036691">
    <property type="entry name" value="Endo/exonu/phosph_ase_sf"/>
</dbReference>
<protein>
    <submittedName>
        <fullName evidence="2">Endonuclease/exonuclease/phosphatase family protein</fullName>
    </submittedName>
</protein>
<proteinExistence type="predicted"/>
<dbReference type="GO" id="GO:0004519">
    <property type="term" value="F:endonuclease activity"/>
    <property type="evidence" value="ECO:0007669"/>
    <property type="project" value="UniProtKB-KW"/>
</dbReference>
<keyword evidence="2" id="KW-0378">Hydrolase</keyword>
<organism evidence="2 3">
    <name type="scientific">Autumnicola musiva</name>
    <dbReference type="NCBI Taxonomy" id="3075589"/>
    <lineage>
        <taxon>Bacteria</taxon>
        <taxon>Pseudomonadati</taxon>
        <taxon>Bacteroidota</taxon>
        <taxon>Flavobacteriia</taxon>
        <taxon>Flavobacteriales</taxon>
        <taxon>Flavobacteriaceae</taxon>
        <taxon>Autumnicola</taxon>
    </lineage>
</organism>
<dbReference type="InterPro" id="IPR051916">
    <property type="entry name" value="GPI-anchor_lipid_remodeler"/>
</dbReference>
<dbReference type="PANTHER" id="PTHR14859:SF15">
    <property type="entry name" value="ENDONUCLEASE_EXONUCLEASE_PHOSPHATASE DOMAIN-CONTAINING PROTEIN"/>
    <property type="match status" value="1"/>
</dbReference>
<feature type="domain" description="Endonuclease/exonuclease/phosphatase" evidence="1">
    <location>
        <begin position="40"/>
        <end position="242"/>
    </location>
</feature>
<dbReference type="Gene3D" id="3.60.10.10">
    <property type="entry name" value="Endonuclease/exonuclease/phosphatase"/>
    <property type="match status" value="1"/>
</dbReference>